<protein>
    <submittedName>
        <fullName evidence="3">Pimeloyl-ACP methyl ester carboxylesterase</fullName>
    </submittedName>
</protein>
<feature type="transmembrane region" description="Helical" evidence="1">
    <location>
        <begin position="53"/>
        <end position="72"/>
    </location>
</feature>
<keyword evidence="1" id="KW-1133">Transmembrane helix</keyword>
<dbReference type="OrthoDB" id="7185741at2"/>
<keyword evidence="1" id="KW-0812">Transmembrane</keyword>
<reference evidence="4" key="1">
    <citation type="submission" date="2016-10" db="EMBL/GenBank/DDBJ databases">
        <authorList>
            <person name="Varghese N."/>
            <person name="Submissions S."/>
        </authorList>
    </citation>
    <scope>NUCLEOTIDE SEQUENCE [LARGE SCALE GENOMIC DNA]</scope>
    <source>
        <strain evidence="4">DSM 45422</strain>
    </source>
</reference>
<organism evidence="3 4">
    <name type="scientific">Geodermatophilus africanus</name>
    <dbReference type="NCBI Taxonomy" id="1137993"/>
    <lineage>
        <taxon>Bacteria</taxon>
        <taxon>Bacillati</taxon>
        <taxon>Actinomycetota</taxon>
        <taxon>Actinomycetes</taxon>
        <taxon>Geodermatophilales</taxon>
        <taxon>Geodermatophilaceae</taxon>
        <taxon>Geodermatophilus</taxon>
    </lineage>
</organism>
<gene>
    <name evidence="3" type="ORF">SAMN05660209_03744</name>
</gene>
<feature type="domain" description="AB hydrolase-1" evidence="2">
    <location>
        <begin position="195"/>
        <end position="294"/>
    </location>
</feature>
<dbReference type="Pfam" id="PF00561">
    <property type="entry name" value="Abhydrolase_1"/>
    <property type="match status" value="1"/>
</dbReference>
<dbReference type="GO" id="GO:0003824">
    <property type="term" value="F:catalytic activity"/>
    <property type="evidence" value="ECO:0007669"/>
    <property type="project" value="UniProtKB-ARBA"/>
</dbReference>
<dbReference type="PRINTS" id="PR00111">
    <property type="entry name" value="ABHYDROLASE"/>
</dbReference>
<dbReference type="EMBL" id="FNOT01000011">
    <property type="protein sequence ID" value="SDY79324.1"/>
    <property type="molecule type" value="Genomic_DNA"/>
</dbReference>
<evidence type="ECO:0000256" key="1">
    <source>
        <dbReference type="SAM" id="Phobius"/>
    </source>
</evidence>
<dbReference type="PANTHER" id="PTHR46438:SF11">
    <property type="entry name" value="LIPASE-RELATED"/>
    <property type="match status" value="1"/>
</dbReference>
<keyword evidence="4" id="KW-1185">Reference proteome</keyword>
<dbReference type="PANTHER" id="PTHR46438">
    <property type="entry name" value="ALPHA/BETA-HYDROLASES SUPERFAMILY PROTEIN"/>
    <property type="match status" value="1"/>
</dbReference>
<accession>A0A1H3MS91</accession>
<feature type="transmembrane region" description="Helical" evidence="1">
    <location>
        <begin position="26"/>
        <end position="47"/>
    </location>
</feature>
<dbReference type="InterPro" id="IPR000073">
    <property type="entry name" value="AB_hydrolase_1"/>
</dbReference>
<evidence type="ECO:0000313" key="4">
    <source>
        <dbReference type="Proteomes" id="UP000198921"/>
    </source>
</evidence>
<evidence type="ECO:0000259" key="2">
    <source>
        <dbReference type="Pfam" id="PF00561"/>
    </source>
</evidence>
<feature type="transmembrane region" description="Helical" evidence="1">
    <location>
        <begin position="142"/>
        <end position="166"/>
    </location>
</feature>
<dbReference type="Proteomes" id="UP000198921">
    <property type="component" value="Unassembled WGS sequence"/>
</dbReference>
<dbReference type="AlphaFoldDB" id="A0A1H3MS91"/>
<dbReference type="InterPro" id="IPR029058">
    <property type="entry name" value="AB_hydrolase_fold"/>
</dbReference>
<proteinExistence type="predicted"/>
<keyword evidence="1" id="KW-0472">Membrane</keyword>
<evidence type="ECO:0000313" key="3">
    <source>
        <dbReference type="EMBL" id="SDY79324.1"/>
    </source>
</evidence>
<dbReference type="SUPFAM" id="SSF53474">
    <property type="entry name" value="alpha/beta-Hydrolases"/>
    <property type="match status" value="1"/>
</dbReference>
<name>A0A1H3MS91_9ACTN</name>
<feature type="transmembrane region" description="Helical" evidence="1">
    <location>
        <begin position="84"/>
        <end position="101"/>
    </location>
</feature>
<dbReference type="RefSeq" id="WP_091159534.1">
    <property type="nucleotide sequence ID" value="NZ_FNOT01000011.1"/>
</dbReference>
<dbReference type="Gene3D" id="3.40.50.1820">
    <property type="entry name" value="alpha/beta hydrolase"/>
    <property type="match status" value="1"/>
</dbReference>
<dbReference type="STRING" id="1137993.SAMN05660209_03744"/>
<feature type="transmembrane region" description="Helical" evidence="1">
    <location>
        <begin position="113"/>
        <end position="130"/>
    </location>
</feature>
<sequence length="452" mass="46193">MTTASTAAPAVPTTGCRSRRGPIRRIIAGSLVTGAVLAAGLPLIVFAGAPEPVITGSALLGFAAGWAVLAALSARMTDQPQRWAWLPAAALAVAGLGLLVLTPDDRVLTAAGWVWPPVLLALAVWLGVRVRRSLAVGSGRWLLYPVVAVMALAAVGGAVETVGLAADQRAHPMPGQSYDVGGYRLHLHCTGSGGPTVVLQSGLGATSANWARIAPVVAGSTRVCAYDRAGQGWSEDAPSERDGLQAAADLHILLRRAGEDGPYVLVGHSIGGDHAMTYAARYPDQVAGMVLLDATDPYRATASGAVSAGPPSAVALVPSLARLGIGRLLPTSFWSALPEPAAGQVQAFSSSPRGARNTRDEVATLPALLTQAQALTSLLGDTPLVVVTAAGHDSDPQRTAAQERMAALSTNSSHRFANATHAGLLDEPGGAQLSVRAIDDVVQAVRTGSPPD</sequence>